<evidence type="ECO:0000313" key="2">
    <source>
        <dbReference type="Proteomes" id="UP000886758"/>
    </source>
</evidence>
<feature type="non-terminal residue" evidence="1">
    <location>
        <position position="64"/>
    </location>
</feature>
<dbReference type="Proteomes" id="UP000886758">
    <property type="component" value="Unassembled WGS sequence"/>
</dbReference>
<reference evidence="1" key="2">
    <citation type="journal article" date="2021" name="PeerJ">
        <title>Extensive microbial diversity within the chicken gut microbiome revealed by metagenomics and culture.</title>
        <authorList>
            <person name="Gilroy R."/>
            <person name="Ravi A."/>
            <person name="Getino M."/>
            <person name="Pursley I."/>
            <person name="Horton D.L."/>
            <person name="Alikhan N.F."/>
            <person name="Baker D."/>
            <person name="Gharbi K."/>
            <person name="Hall N."/>
            <person name="Watson M."/>
            <person name="Adriaenssens E.M."/>
            <person name="Foster-Nyarko E."/>
            <person name="Jarju S."/>
            <person name="Secka A."/>
            <person name="Antonio M."/>
            <person name="Oren A."/>
            <person name="Chaudhuri R.R."/>
            <person name="La Ragione R."/>
            <person name="Hildebrand F."/>
            <person name="Pallen M.J."/>
        </authorList>
    </citation>
    <scope>NUCLEOTIDE SEQUENCE</scope>
    <source>
        <strain evidence="1">ChiW17-6978</strain>
    </source>
</reference>
<evidence type="ECO:0008006" key="3">
    <source>
        <dbReference type="Google" id="ProtNLM"/>
    </source>
</evidence>
<reference evidence="1" key="1">
    <citation type="submission" date="2020-10" db="EMBL/GenBank/DDBJ databases">
        <authorList>
            <person name="Gilroy R."/>
        </authorList>
    </citation>
    <scope>NUCLEOTIDE SEQUENCE</scope>
    <source>
        <strain evidence="1">ChiW17-6978</strain>
    </source>
</reference>
<proteinExistence type="predicted"/>
<sequence length="64" mass="7291">MVVYDDLYAITKQYIHRQEDQDLIKKAYDVALKSHEGQFRKSGEAYIVHPLSVACILANLQVGP</sequence>
<dbReference type="Gene3D" id="1.10.3210.10">
    <property type="entry name" value="Hypothetical protein af1432"/>
    <property type="match status" value="1"/>
</dbReference>
<dbReference type="SUPFAM" id="SSF109604">
    <property type="entry name" value="HD-domain/PDEase-like"/>
    <property type="match status" value="1"/>
</dbReference>
<gene>
    <name evidence="1" type="ORF">IAD46_05885</name>
</gene>
<dbReference type="EMBL" id="DVLF01000183">
    <property type="protein sequence ID" value="HIT50542.1"/>
    <property type="molecule type" value="Genomic_DNA"/>
</dbReference>
<dbReference type="AlphaFoldDB" id="A0A9D1GRV8"/>
<organism evidence="1 2">
    <name type="scientific">Candidatus Pelethenecus faecipullorum</name>
    <dbReference type="NCBI Taxonomy" id="2840900"/>
    <lineage>
        <taxon>Bacteria</taxon>
        <taxon>Bacillati</taxon>
        <taxon>Mycoplasmatota</taxon>
        <taxon>Mollicutes</taxon>
        <taxon>Candidatus Pelethenecus</taxon>
    </lineage>
</organism>
<comment type="caution">
    <text evidence="1">The sequence shown here is derived from an EMBL/GenBank/DDBJ whole genome shotgun (WGS) entry which is preliminary data.</text>
</comment>
<accession>A0A9D1GRV8</accession>
<protein>
    <recommendedName>
        <fullName evidence="3">GTP pyrophosphokinase</fullName>
    </recommendedName>
</protein>
<evidence type="ECO:0000313" key="1">
    <source>
        <dbReference type="EMBL" id="HIT50542.1"/>
    </source>
</evidence>
<name>A0A9D1GRV8_9MOLU</name>